<dbReference type="Proteomes" id="UP000515129">
    <property type="component" value="Chromosome 21"/>
</dbReference>
<evidence type="ECO:0000259" key="4">
    <source>
        <dbReference type="PROSITE" id="PS50192"/>
    </source>
</evidence>
<dbReference type="PROSITE" id="PS50192">
    <property type="entry name" value="T_SNARE"/>
    <property type="match status" value="1"/>
</dbReference>
<gene>
    <name evidence="6" type="primary">LOC113038747</name>
</gene>
<evidence type="ECO:0000256" key="2">
    <source>
        <dbReference type="ARBA" id="ARBA00023054"/>
    </source>
</evidence>
<dbReference type="PROSITE" id="PS00914">
    <property type="entry name" value="SYNTAXIN"/>
    <property type="match status" value="1"/>
</dbReference>
<feature type="domain" description="T-SNARE coiled-coil homology" evidence="4">
    <location>
        <begin position="188"/>
        <end position="250"/>
    </location>
</feature>
<dbReference type="Gene3D" id="1.20.58.70">
    <property type="match status" value="1"/>
</dbReference>
<keyword evidence="2" id="KW-0175">Coiled coil</keyword>
<dbReference type="InterPro" id="IPR006011">
    <property type="entry name" value="Syntaxin_N"/>
</dbReference>
<dbReference type="GO" id="GO:0000149">
    <property type="term" value="F:SNARE binding"/>
    <property type="evidence" value="ECO:0007669"/>
    <property type="project" value="TreeGrafter"/>
</dbReference>
<dbReference type="GO" id="GO:0005484">
    <property type="term" value="F:SNAP receptor activity"/>
    <property type="evidence" value="ECO:0007669"/>
    <property type="project" value="InterPro"/>
</dbReference>
<dbReference type="PANTHER" id="PTHR19957">
    <property type="entry name" value="SYNTAXIN"/>
    <property type="match status" value="1"/>
</dbReference>
<dbReference type="AlphaFoldDB" id="A0A6P6IWQ6"/>
<dbReference type="SMART" id="SM00397">
    <property type="entry name" value="t_SNARE"/>
    <property type="match status" value="1"/>
</dbReference>
<dbReference type="GO" id="GO:0031201">
    <property type="term" value="C:SNARE complex"/>
    <property type="evidence" value="ECO:0007669"/>
    <property type="project" value="TreeGrafter"/>
</dbReference>
<comment type="similarity">
    <text evidence="1 3">Belongs to the syntaxin family.</text>
</comment>
<evidence type="ECO:0000256" key="1">
    <source>
        <dbReference type="ARBA" id="ARBA00009063"/>
    </source>
</evidence>
<dbReference type="RefSeq" id="XP_026052170.1">
    <property type="nucleotide sequence ID" value="XM_026196385.1"/>
</dbReference>
<dbReference type="SUPFAM" id="SSF47661">
    <property type="entry name" value="t-snare proteins"/>
    <property type="match status" value="1"/>
</dbReference>
<dbReference type="CDD" id="cd00179">
    <property type="entry name" value="SynN"/>
    <property type="match status" value="1"/>
</dbReference>
<evidence type="ECO:0000256" key="3">
    <source>
        <dbReference type="RuleBase" id="RU003858"/>
    </source>
</evidence>
<dbReference type="Pfam" id="PF00804">
    <property type="entry name" value="Syntaxin"/>
    <property type="match status" value="1"/>
</dbReference>
<organism evidence="5 6">
    <name type="scientific">Carassius auratus</name>
    <name type="common">Goldfish</name>
    <dbReference type="NCBI Taxonomy" id="7957"/>
    <lineage>
        <taxon>Eukaryota</taxon>
        <taxon>Metazoa</taxon>
        <taxon>Chordata</taxon>
        <taxon>Craniata</taxon>
        <taxon>Vertebrata</taxon>
        <taxon>Euteleostomi</taxon>
        <taxon>Actinopterygii</taxon>
        <taxon>Neopterygii</taxon>
        <taxon>Teleostei</taxon>
        <taxon>Ostariophysi</taxon>
        <taxon>Cypriniformes</taxon>
        <taxon>Cyprinidae</taxon>
        <taxon>Cyprininae</taxon>
        <taxon>Carassius</taxon>
    </lineage>
</organism>
<dbReference type="GO" id="GO:0006886">
    <property type="term" value="P:intracellular protein transport"/>
    <property type="evidence" value="ECO:0007669"/>
    <property type="project" value="InterPro"/>
</dbReference>
<dbReference type="KEGG" id="caua:113038747"/>
<evidence type="ECO:0000313" key="6">
    <source>
        <dbReference type="RefSeq" id="XP_026052170.1"/>
    </source>
</evidence>
<dbReference type="OrthoDB" id="10255013at2759"/>
<name>A0A6P6IWQ6_CARAU</name>
<dbReference type="InterPro" id="IPR045242">
    <property type="entry name" value="Syntaxin"/>
</dbReference>
<dbReference type="GeneID" id="113038747"/>
<evidence type="ECO:0000313" key="5">
    <source>
        <dbReference type="Proteomes" id="UP000515129"/>
    </source>
</evidence>
<sequence>MKDRLGDLTALCHDIIIAPVESSAFLEELLPKVNEVQQLIERISFYVEELKLRHSTILTEINPPNYVREELEQFNSNIKHTADVIKVKLKDLEGKFSEYENANSSSVYCRIQNTQHTVLSLRFAEIMNMYNQELLSFRSKSKDQIQRQLEISGQVVTEEETEVLLQSNNPAVFASNINSGSCITGQALNEIELRHKDILYLEASIRELHSMFMDIATLVNSQGEMANNIAKTVMQAGNYVDQGKENIEKATDYKKSWRLRLPIFKKKAKPATNKGS</sequence>
<dbReference type="GO" id="GO:0008021">
    <property type="term" value="C:synaptic vesicle"/>
    <property type="evidence" value="ECO:0007669"/>
    <property type="project" value="TreeGrafter"/>
</dbReference>
<dbReference type="PANTHER" id="PTHR19957:SF36">
    <property type="entry name" value="SYNTAXIN-2"/>
    <property type="match status" value="1"/>
</dbReference>
<dbReference type="Gene3D" id="1.20.5.110">
    <property type="match status" value="1"/>
</dbReference>
<protein>
    <submittedName>
        <fullName evidence="6">Syntaxin-2</fullName>
    </submittedName>
</protein>
<dbReference type="InterPro" id="IPR010989">
    <property type="entry name" value="SNARE"/>
</dbReference>
<dbReference type="GO" id="GO:0048278">
    <property type="term" value="P:vesicle docking"/>
    <property type="evidence" value="ECO:0007669"/>
    <property type="project" value="TreeGrafter"/>
</dbReference>
<dbReference type="GO" id="GO:0048787">
    <property type="term" value="C:presynaptic active zone membrane"/>
    <property type="evidence" value="ECO:0007669"/>
    <property type="project" value="TreeGrafter"/>
</dbReference>
<dbReference type="GO" id="GO:0031629">
    <property type="term" value="P:synaptic vesicle fusion to presynaptic active zone membrane"/>
    <property type="evidence" value="ECO:0007669"/>
    <property type="project" value="TreeGrafter"/>
</dbReference>
<reference evidence="6" key="1">
    <citation type="submission" date="2025-08" db="UniProtKB">
        <authorList>
            <consortium name="RefSeq"/>
        </authorList>
    </citation>
    <scope>IDENTIFICATION</scope>
    <source>
        <strain evidence="6">Wakin</strain>
        <tissue evidence="6">Muscle</tissue>
    </source>
</reference>
<accession>A0A6P6IWQ6</accession>
<proteinExistence type="inferred from homology"/>
<dbReference type="SMART" id="SM00503">
    <property type="entry name" value="SynN"/>
    <property type="match status" value="1"/>
</dbReference>
<dbReference type="InterPro" id="IPR000727">
    <property type="entry name" value="T_SNARE_dom"/>
</dbReference>
<dbReference type="InterPro" id="IPR006012">
    <property type="entry name" value="Syntaxin/epimorphin_CS"/>
</dbReference>
<keyword evidence="5" id="KW-1185">Reference proteome</keyword>